<evidence type="ECO:0000259" key="3">
    <source>
        <dbReference type="PROSITE" id="PS50157"/>
    </source>
</evidence>
<feature type="domain" description="C2H2-type" evidence="3">
    <location>
        <begin position="20"/>
        <end position="47"/>
    </location>
</feature>
<reference evidence="4 5" key="1">
    <citation type="submission" date="2019-07" db="EMBL/GenBank/DDBJ databases">
        <title>Annotation for the trematode Paragonimus westermani.</title>
        <authorList>
            <person name="Choi Y.-J."/>
        </authorList>
    </citation>
    <scope>NUCLEOTIDE SEQUENCE [LARGE SCALE GENOMIC DNA]</scope>
    <source>
        <strain evidence="4">180907_Pwestermani</strain>
    </source>
</reference>
<proteinExistence type="predicted"/>
<keyword evidence="1" id="KW-0862">Zinc</keyword>
<gene>
    <name evidence="4" type="ORF">P879_09901</name>
</gene>
<keyword evidence="1" id="KW-0863">Zinc-finger</keyword>
<dbReference type="SMART" id="SM00355">
    <property type="entry name" value="ZnF_C2H2"/>
    <property type="match status" value="1"/>
</dbReference>
<dbReference type="PROSITE" id="PS00028">
    <property type="entry name" value="ZINC_FINGER_C2H2_1"/>
    <property type="match status" value="1"/>
</dbReference>
<evidence type="ECO:0000313" key="5">
    <source>
        <dbReference type="Proteomes" id="UP000699462"/>
    </source>
</evidence>
<feature type="compositionally biased region" description="Basic residues" evidence="2">
    <location>
        <begin position="203"/>
        <end position="212"/>
    </location>
</feature>
<sequence>MNPPASARDNSSPWEIGTHFPCHICSFGFSSSSELKRHIAGHKKNPTAHLSHLLNTTGFRCNMAAHYSTVKLTFPNIVAGPTPQNITTRSLRADLNWSKLEDSTLLNMASALNCPVVDRTPPISRTSPVIHPPPTEPNTHSLSSGPSPNTAPLFIPSVLSSVDNIVHGTVKRPPVDHKTAASRTSSTKSSRKVGATGKDLKSTQRRNHIAAP</sequence>
<evidence type="ECO:0000256" key="2">
    <source>
        <dbReference type="SAM" id="MobiDB-lite"/>
    </source>
</evidence>
<dbReference type="InterPro" id="IPR013087">
    <property type="entry name" value="Znf_C2H2_type"/>
</dbReference>
<feature type="region of interest" description="Disordered" evidence="2">
    <location>
        <begin position="169"/>
        <end position="212"/>
    </location>
</feature>
<dbReference type="EMBL" id="JTDF01002788">
    <property type="protein sequence ID" value="KAF8568438.1"/>
    <property type="molecule type" value="Genomic_DNA"/>
</dbReference>
<dbReference type="PROSITE" id="PS50157">
    <property type="entry name" value="ZINC_FINGER_C2H2_2"/>
    <property type="match status" value="1"/>
</dbReference>
<feature type="compositionally biased region" description="Polar residues" evidence="2">
    <location>
        <begin position="137"/>
        <end position="149"/>
    </location>
</feature>
<dbReference type="GO" id="GO:0008270">
    <property type="term" value="F:zinc ion binding"/>
    <property type="evidence" value="ECO:0007669"/>
    <property type="project" value="UniProtKB-KW"/>
</dbReference>
<comment type="caution">
    <text evidence="4">The sequence shown here is derived from an EMBL/GenBank/DDBJ whole genome shotgun (WGS) entry which is preliminary data.</text>
</comment>
<keyword evidence="1" id="KW-0479">Metal-binding</keyword>
<accession>A0A8T0DN56</accession>
<feature type="region of interest" description="Disordered" evidence="2">
    <location>
        <begin position="123"/>
        <end position="149"/>
    </location>
</feature>
<dbReference type="OrthoDB" id="6266907at2759"/>
<keyword evidence="5" id="KW-1185">Reference proteome</keyword>
<evidence type="ECO:0000313" key="4">
    <source>
        <dbReference type="EMBL" id="KAF8568438.1"/>
    </source>
</evidence>
<protein>
    <recommendedName>
        <fullName evidence="3">C2H2-type domain-containing protein</fullName>
    </recommendedName>
</protein>
<organism evidence="4 5">
    <name type="scientific">Paragonimus westermani</name>
    <dbReference type="NCBI Taxonomy" id="34504"/>
    <lineage>
        <taxon>Eukaryota</taxon>
        <taxon>Metazoa</taxon>
        <taxon>Spiralia</taxon>
        <taxon>Lophotrochozoa</taxon>
        <taxon>Platyhelminthes</taxon>
        <taxon>Trematoda</taxon>
        <taxon>Digenea</taxon>
        <taxon>Plagiorchiida</taxon>
        <taxon>Troglotremata</taxon>
        <taxon>Troglotrematidae</taxon>
        <taxon>Paragonimus</taxon>
    </lineage>
</organism>
<dbReference type="Proteomes" id="UP000699462">
    <property type="component" value="Unassembled WGS sequence"/>
</dbReference>
<name>A0A8T0DN56_9TREM</name>
<dbReference type="AlphaFoldDB" id="A0A8T0DN56"/>
<evidence type="ECO:0000256" key="1">
    <source>
        <dbReference type="PROSITE-ProRule" id="PRU00042"/>
    </source>
</evidence>